<dbReference type="EMBL" id="JBHTBW010000087">
    <property type="protein sequence ID" value="MFC7443516.1"/>
    <property type="molecule type" value="Genomic_DNA"/>
</dbReference>
<sequence>MASSDNIFKLLGSLSTVTNLVIAGLVIYAFYKTIWGFKDDLGQSIPGLVRVRNFLVMLIMLGAITEVSLLKAAYNLGKEVSPMVVSIVDDIELDVK</sequence>
<name>A0ABW2RR29_9BACL</name>
<feature type="transmembrane region" description="Helical" evidence="1">
    <location>
        <begin position="7"/>
        <end position="31"/>
    </location>
</feature>
<evidence type="ECO:0000313" key="3">
    <source>
        <dbReference type="Proteomes" id="UP001596500"/>
    </source>
</evidence>
<dbReference type="RefSeq" id="WP_379867847.1">
    <property type="nucleotide sequence ID" value="NZ_JBHTBW010000087.1"/>
</dbReference>
<accession>A0ABW2RR29</accession>
<feature type="transmembrane region" description="Helical" evidence="1">
    <location>
        <begin position="51"/>
        <end position="74"/>
    </location>
</feature>
<evidence type="ECO:0000313" key="2">
    <source>
        <dbReference type="EMBL" id="MFC7443516.1"/>
    </source>
</evidence>
<gene>
    <name evidence="2" type="ORF">ACFQNG_20870</name>
</gene>
<keyword evidence="3" id="KW-1185">Reference proteome</keyword>
<comment type="caution">
    <text evidence="2">The sequence shown here is derived from an EMBL/GenBank/DDBJ whole genome shotgun (WGS) entry which is preliminary data.</text>
</comment>
<keyword evidence="1" id="KW-1133">Transmembrane helix</keyword>
<reference evidence="3" key="1">
    <citation type="journal article" date="2019" name="Int. J. Syst. Evol. Microbiol.">
        <title>The Global Catalogue of Microorganisms (GCM) 10K type strain sequencing project: providing services to taxonomists for standard genome sequencing and annotation.</title>
        <authorList>
            <consortium name="The Broad Institute Genomics Platform"/>
            <consortium name="The Broad Institute Genome Sequencing Center for Infectious Disease"/>
            <person name="Wu L."/>
            <person name="Ma J."/>
        </authorList>
    </citation>
    <scope>NUCLEOTIDE SEQUENCE [LARGE SCALE GENOMIC DNA]</scope>
    <source>
        <strain evidence="3">CGMCC 1.12942</strain>
    </source>
</reference>
<protein>
    <submittedName>
        <fullName evidence="2">Uncharacterized protein</fullName>
    </submittedName>
</protein>
<dbReference type="Proteomes" id="UP001596500">
    <property type="component" value="Unassembled WGS sequence"/>
</dbReference>
<keyword evidence="1" id="KW-0472">Membrane</keyword>
<keyword evidence="1" id="KW-0812">Transmembrane</keyword>
<organism evidence="2 3">
    <name type="scientific">Laceyella putida</name>
    <dbReference type="NCBI Taxonomy" id="110101"/>
    <lineage>
        <taxon>Bacteria</taxon>
        <taxon>Bacillati</taxon>
        <taxon>Bacillota</taxon>
        <taxon>Bacilli</taxon>
        <taxon>Bacillales</taxon>
        <taxon>Thermoactinomycetaceae</taxon>
        <taxon>Laceyella</taxon>
    </lineage>
</organism>
<evidence type="ECO:0000256" key="1">
    <source>
        <dbReference type="SAM" id="Phobius"/>
    </source>
</evidence>
<proteinExistence type="predicted"/>